<comment type="caution">
    <text evidence="9">The sequence shown here is derived from an EMBL/GenBank/DDBJ whole genome shotgun (WGS) entry which is preliminary data.</text>
</comment>
<accession>A0ABD3W9I4</accession>
<comment type="caution">
    <text evidence="5">Lacks conserved residue(s) required for the propagation of feature annotation.</text>
</comment>
<dbReference type="Pfam" id="PF00084">
    <property type="entry name" value="Sushi"/>
    <property type="match status" value="1"/>
</dbReference>
<feature type="disulfide bond" evidence="5">
    <location>
        <begin position="744"/>
        <end position="754"/>
    </location>
</feature>
<dbReference type="EMBL" id="JBJQND010000007">
    <property type="protein sequence ID" value="KAL3870552.1"/>
    <property type="molecule type" value="Genomic_DNA"/>
</dbReference>
<dbReference type="AlphaFoldDB" id="A0ABD3W9I4"/>
<evidence type="ECO:0000259" key="7">
    <source>
        <dbReference type="PROSITE" id="PS50287"/>
    </source>
</evidence>
<keyword evidence="4" id="KW-0325">Glycoprotein</keyword>
<sequence>MNSQKSSFTMVYMNSWTYTMQYKEVKKTVQALGSNEFSMRTTHRCVEMGTWILLVVHLLSSTAFSENIECEKPSPPENGEIFFTDNSESVGSQIEYICDEHHILEPITSQFAICTVYGIWSSPKPRCIKMCKVGDLSHGSIRTISGFLRTITEGSYVHDNTTLFFTCNDGYERYVSDYETLGTLKCVNGTLRPGSPECRPKRCFIAPTTNMEYFIEQEKVLENYIHGGIVMNARCSNKTELFRSSSYLERDQVNVMCYLGTLKPESLVCKDKRCDIIETIDNGQFINRGIAVGKGEKIISDSKIQMTCSKGYELYNKTNSTYLRLEQIDIKCYQGSFTSEIPSCEPKRCNITQIENGKLVNGASEIDPRGVIGSNITITLLCSDGFELYNESISMYLGSDKTDILCYQGSFNVAFPKCKPKRCFIAPTTNIEYFIGQEKVLGNYIHGGIVMNARCSNKTELFRSSSYLERDLVNVTCYLGTLKPESLVCKDKRCNIIETIDNGQFINRGIAVGKGEKIISDSKIQMTCSKGYELYNKTNSTYLRLEQIDIKCYQGSFTSEIPSCEPKRCNIMQIENGKLVNGSSEIDPRGMIGSNISITLICSDGFELYNESISMYLGSDKTDILCYQGSFNVAFPKCNPKRCKQPVLTEAVTGFVVIGNKSRPDKYFPHGQSLEAVCKDGYRQQGHFTCQKGIWTGNSTCEPEMNPPCCKTLNPILVKTGVITKSGAFFGTGSGPIWLDDLNCTGLENNLNRCGHRGWGNSDCSHREDASVICPCEFFLCI</sequence>
<dbReference type="InterPro" id="IPR036772">
    <property type="entry name" value="SRCR-like_dom_sf"/>
</dbReference>
<name>A0ABD3W9I4_SINWO</name>
<keyword evidence="3 5" id="KW-1015">Disulfide bond</keyword>
<dbReference type="InterPro" id="IPR035976">
    <property type="entry name" value="Sushi/SCR/CCP_sf"/>
</dbReference>
<proteinExistence type="predicted"/>
<dbReference type="Gene3D" id="3.10.250.10">
    <property type="entry name" value="SRCR-like domain"/>
    <property type="match status" value="1"/>
</dbReference>
<dbReference type="Proteomes" id="UP001634394">
    <property type="component" value="Unassembled WGS sequence"/>
</dbReference>
<evidence type="ECO:0000259" key="8">
    <source>
        <dbReference type="PROSITE" id="PS50923"/>
    </source>
</evidence>
<keyword evidence="1 6" id="KW-0768">Sushi</keyword>
<keyword evidence="2" id="KW-0677">Repeat</keyword>
<dbReference type="SUPFAM" id="SSF56487">
    <property type="entry name" value="SRCR-like"/>
    <property type="match status" value="1"/>
</dbReference>
<evidence type="ECO:0000313" key="10">
    <source>
        <dbReference type="Proteomes" id="UP001634394"/>
    </source>
</evidence>
<dbReference type="InterPro" id="IPR001190">
    <property type="entry name" value="SRCR"/>
</dbReference>
<feature type="domain" description="SRCR" evidence="7">
    <location>
        <begin position="654"/>
        <end position="775"/>
    </location>
</feature>
<dbReference type="Gene3D" id="2.10.70.10">
    <property type="entry name" value="Complement Module, domain 1"/>
    <property type="match status" value="3"/>
</dbReference>
<dbReference type="PROSITE" id="PS50923">
    <property type="entry name" value="SUSHI"/>
    <property type="match status" value="1"/>
</dbReference>
<gene>
    <name evidence="9" type="ORF">ACJMK2_038605</name>
</gene>
<dbReference type="SUPFAM" id="SSF57535">
    <property type="entry name" value="Complement control module/SCR domain"/>
    <property type="match status" value="3"/>
</dbReference>
<dbReference type="InterPro" id="IPR000436">
    <property type="entry name" value="Sushi_SCR_CCP_dom"/>
</dbReference>
<evidence type="ECO:0000256" key="4">
    <source>
        <dbReference type="ARBA" id="ARBA00023180"/>
    </source>
</evidence>
<evidence type="ECO:0000256" key="1">
    <source>
        <dbReference type="ARBA" id="ARBA00022659"/>
    </source>
</evidence>
<dbReference type="PROSITE" id="PS50287">
    <property type="entry name" value="SRCR_2"/>
    <property type="match status" value="1"/>
</dbReference>
<dbReference type="CDD" id="cd00033">
    <property type="entry name" value="CCP"/>
    <property type="match status" value="1"/>
</dbReference>
<dbReference type="InterPro" id="IPR050350">
    <property type="entry name" value="Compl-Cell_Adhes-Reg"/>
</dbReference>
<protein>
    <submittedName>
        <fullName evidence="9">Uncharacterized protein</fullName>
    </submittedName>
</protein>
<evidence type="ECO:0000256" key="3">
    <source>
        <dbReference type="ARBA" id="ARBA00023157"/>
    </source>
</evidence>
<evidence type="ECO:0000313" key="9">
    <source>
        <dbReference type="EMBL" id="KAL3870552.1"/>
    </source>
</evidence>
<evidence type="ECO:0000256" key="5">
    <source>
        <dbReference type="PROSITE-ProRule" id="PRU00196"/>
    </source>
</evidence>
<dbReference type="SMART" id="SM00032">
    <property type="entry name" value="CCP"/>
    <property type="match status" value="7"/>
</dbReference>
<dbReference type="PANTHER" id="PTHR19325:SF575">
    <property type="entry name" value="LOCOMOTION-RELATED PROTEIN HIKARU GENKI"/>
    <property type="match status" value="1"/>
</dbReference>
<dbReference type="Pfam" id="PF00530">
    <property type="entry name" value="SRCR"/>
    <property type="match status" value="1"/>
</dbReference>
<organism evidence="9 10">
    <name type="scientific">Sinanodonta woodiana</name>
    <name type="common">Chinese pond mussel</name>
    <name type="synonym">Anodonta woodiana</name>
    <dbReference type="NCBI Taxonomy" id="1069815"/>
    <lineage>
        <taxon>Eukaryota</taxon>
        <taxon>Metazoa</taxon>
        <taxon>Spiralia</taxon>
        <taxon>Lophotrochozoa</taxon>
        <taxon>Mollusca</taxon>
        <taxon>Bivalvia</taxon>
        <taxon>Autobranchia</taxon>
        <taxon>Heteroconchia</taxon>
        <taxon>Palaeoheterodonta</taxon>
        <taxon>Unionida</taxon>
        <taxon>Unionoidea</taxon>
        <taxon>Unionidae</taxon>
        <taxon>Unioninae</taxon>
        <taxon>Sinanodonta</taxon>
    </lineage>
</organism>
<reference evidence="9 10" key="1">
    <citation type="submission" date="2024-11" db="EMBL/GenBank/DDBJ databases">
        <title>Chromosome-level genome assembly of the freshwater bivalve Anodonta woodiana.</title>
        <authorList>
            <person name="Chen X."/>
        </authorList>
    </citation>
    <scope>NUCLEOTIDE SEQUENCE [LARGE SCALE GENOMIC DNA]</scope>
    <source>
        <strain evidence="9">MN2024</strain>
        <tissue evidence="9">Gills</tissue>
    </source>
</reference>
<keyword evidence="10" id="KW-1185">Reference proteome</keyword>
<evidence type="ECO:0000256" key="2">
    <source>
        <dbReference type="ARBA" id="ARBA00022737"/>
    </source>
</evidence>
<dbReference type="PANTHER" id="PTHR19325">
    <property type="entry name" value="COMPLEMENT COMPONENT-RELATED SUSHI DOMAIN-CONTAINING"/>
    <property type="match status" value="1"/>
</dbReference>
<evidence type="ECO:0000256" key="6">
    <source>
        <dbReference type="PROSITE-ProRule" id="PRU00302"/>
    </source>
</evidence>
<feature type="domain" description="Sushi" evidence="8">
    <location>
        <begin position="68"/>
        <end position="129"/>
    </location>
</feature>
<dbReference type="SMART" id="SM00202">
    <property type="entry name" value="SR"/>
    <property type="match status" value="1"/>
</dbReference>